<dbReference type="InterPro" id="IPR003660">
    <property type="entry name" value="HAMP_dom"/>
</dbReference>
<evidence type="ECO:0000256" key="11">
    <source>
        <dbReference type="ARBA" id="ARBA00022989"/>
    </source>
</evidence>
<dbReference type="PROSITE" id="PS50109">
    <property type="entry name" value="HIS_KIN"/>
    <property type="match status" value="1"/>
</dbReference>
<protein>
    <recommendedName>
        <fullName evidence="3">histidine kinase</fullName>
        <ecNumber evidence="3">2.7.13.3</ecNumber>
    </recommendedName>
</protein>
<feature type="transmembrane region" description="Helical" evidence="14">
    <location>
        <begin position="12"/>
        <end position="34"/>
    </location>
</feature>
<dbReference type="Gene3D" id="1.10.287.130">
    <property type="match status" value="1"/>
</dbReference>
<feature type="transmembrane region" description="Helical" evidence="14">
    <location>
        <begin position="322"/>
        <end position="344"/>
    </location>
</feature>
<dbReference type="InterPro" id="IPR005467">
    <property type="entry name" value="His_kinase_dom"/>
</dbReference>
<dbReference type="InterPro" id="IPR050398">
    <property type="entry name" value="HssS/ArlS-like"/>
</dbReference>
<dbReference type="SMART" id="SM00304">
    <property type="entry name" value="HAMP"/>
    <property type="match status" value="1"/>
</dbReference>
<keyword evidence="11 14" id="KW-1133">Transmembrane helix</keyword>
<dbReference type="CDD" id="cd00082">
    <property type="entry name" value="HisKA"/>
    <property type="match status" value="1"/>
</dbReference>
<organism evidence="17 18">
    <name type="scientific">Senegalia massiliensis</name>
    <dbReference type="NCBI Taxonomy" id="1720316"/>
    <lineage>
        <taxon>Bacteria</taxon>
        <taxon>Bacillati</taxon>
        <taxon>Bacillota</taxon>
        <taxon>Clostridia</taxon>
        <taxon>Eubacteriales</taxon>
        <taxon>Clostridiaceae</taxon>
        <taxon>Senegalia</taxon>
    </lineage>
</organism>
<evidence type="ECO:0000256" key="2">
    <source>
        <dbReference type="ARBA" id="ARBA00004651"/>
    </source>
</evidence>
<evidence type="ECO:0000256" key="1">
    <source>
        <dbReference type="ARBA" id="ARBA00000085"/>
    </source>
</evidence>
<dbReference type="SUPFAM" id="SSF47384">
    <property type="entry name" value="Homodimeric domain of signal transducing histidine kinase"/>
    <property type="match status" value="1"/>
</dbReference>
<feature type="transmembrane region" description="Helical" evidence="14">
    <location>
        <begin position="256"/>
        <end position="276"/>
    </location>
</feature>
<evidence type="ECO:0000259" key="15">
    <source>
        <dbReference type="PROSITE" id="PS50109"/>
    </source>
</evidence>
<keyword evidence="12" id="KW-0902">Two-component regulatory system</keyword>
<dbReference type="Proteomes" id="UP000467132">
    <property type="component" value="Unassembled WGS sequence"/>
</dbReference>
<dbReference type="PANTHER" id="PTHR45528:SF1">
    <property type="entry name" value="SENSOR HISTIDINE KINASE CPXA"/>
    <property type="match status" value="1"/>
</dbReference>
<evidence type="ECO:0000256" key="8">
    <source>
        <dbReference type="ARBA" id="ARBA00022741"/>
    </source>
</evidence>
<comment type="caution">
    <text evidence="17">The sequence shown here is derived from an EMBL/GenBank/DDBJ whole genome shotgun (WGS) entry which is preliminary data.</text>
</comment>
<dbReference type="PANTHER" id="PTHR45528">
    <property type="entry name" value="SENSOR HISTIDINE KINASE CPXA"/>
    <property type="match status" value="1"/>
</dbReference>
<dbReference type="CDD" id="cd06225">
    <property type="entry name" value="HAMP"/>
    <property type="match status" value="1"/>
</dbReference>
<dbReference type="AlphaFoldDB" id="A0A845QTL7"/>
<evidence type="ECO:0000256" key="6">
    <source>
        <dbReference type="ARBA" id="ARBA00022679"/>
    </source>
</evidence>
<dbReference type="OrthoDB" id="9792991at2"/>
<dbReference type="PROSITE" id="PS50885">
    <property type="entry name" value="HAMP"/>
    <property type="match status" value="1"/>
</dbReference>
<keyword evidence="4" id="KW-1003">Cell membrane</keyword>
<evidence type="ECO:0000256" key="14">
    <source>
        <dbReference type="SAM" id="Phobius"/>
    </source>
</evidence>
<evidence type="ECO:0000256" key="5">
    <source>
        <dbReference type="ARBA" id="ARBA00022553"/>
    </source>
</evidence>
<dbReference type="Pfam" id="PF00512">
    <property type="entry name" value="HisKA"/>
    <property type="match status" value="1"/>
</dbReference>
<evidence type="ECO:0000256" key="10">
    <source>
        <dbReference type="ARBA" id="ARBA00022840"/>
    </source>
</evidence>
<keyword evidence="5" id="KW-0597">Phosphoprotein</keyword>
<evidence type="ECO:0000256" key="7">
    <source>
        <dbReference type="ARBA" id="ARBA00022692"/>
    </source>
</evidence>
<dbReference type="SMART" id="SM00387">
    <property type="entry name" value="HATPase_c"/>
    <property type="match status" value="1"/>
</dbReference>
<dbReference type="SUPFAM" id="SSF55874">
    <property type="entry name" value="ATPase domain of HSP90 chaperone/DNA topoisomerase II/histidine kinase"/>
    <property type="match status" value="1"/>
</dbReference>
<dbReference type="GO" id="GO:0005886">
    <property type="term" value="C:plasma membrane"/>
    <property type="evidence" value="ECO:0007669"/>
    <property type="project" value="UniProtKB-SubCell"/>
</dbReference>
<comment type="catalytic activity">
    <reaction evidence="1">
        <text>ATP + protein L-histidine = ADP + protein N-phospho-L-histidine.</text>
        <dbReference type="EC" id="2.7.13.3"/>
    </reaction>
</comment>
<evidence type="ECO:0000313" key="18">
    <source>
        <dbReference type="Proteomes" id="UP000467132"/>
    </source>
</evidence>
<dbReference type="Pfam" id="PF02518">
    <property type="entry name" value="HATPase_c"/>
    <property type="match status" value="1"/>
</dbReference>
<feature type="domain" description="HAMP" evidence="16">
    <location>
        <begin position="419"/>
        <end position="464"/>
    </location>
</feature>
<accession>A0A845QTL7</accession>
<keyword evidence="9 17" id="KW-0418">Kinase</keyword>
<keyword evidence="10" id="KW-0067">ATP-binding</keyword>
<comment type="subcellular location">
    <subcellularLocation>
        <location evidence="2">Cell membrane</location>
        <topology evidence="2">Multi-pass membrane protein</topology>
    </subcellularLocation>
</comment>
<keyword evidence="8" id="KW-0547">Nucleotide-binding</keyword>
<evidence type="ECO:0000256" key="12">
    <source>
        <dbReference type="ARBA" id="ARBA00023012"/>
    </source>
</evidence>
<sequence length="691" mass="79715">MDTKLKKFSYSYSLKIIAFVLAITTFTAALYIVFDTIVKSNGDINPDMLFQDNYYESDDFYNDVERITGNLSVLLEEYKNKEYINAGNSINENELEDNTENLYYQFVDESKKYNPNLSDNENREIFREEYKAQIENIKKNMIENDLRRYNLIQNVLDDYSGINYFASDGTNTFKNSNNTSIKDFEEYPSYILIENNNVEVTPEEISNGDIFWRLNTYSNNIDLTNDKIYLGFTDNYLRTEIDEWRSNKNIIEDKSYQVLSLSLIFLISFIYLIYSIGRKPEDDDIHLSGVDKIYTDINIVIEFSLIALWTIFWAAPHNNVSIKLFIPGTVIISTLGLLLLLSLVKHIKNKTIIKHSVTYIIFHKIFSFFKEVYNNGNIAVKIILIVIGYPLLVVATFFMFPITIGVAAYLVLRKIKEFNSIKEGVKRIKDGELNHEINIESKGEFSRLANDINSIADGLNQAVENEVKSERLKSELISNVSHDIRTPLTSIITYVDLLKREEHDEQTSEYIDVLDEKSQKLKVLTDDLFEASKANSGNIPVNLEKINLVSLITQGIGELDYKVKESNLEFKMNYKSEKMYVMADGKLLWRSIENLFSNVFKYAVKNSRVYIDIIENDENIYLTIKNISAYELNISPDELMERFKRGDESRNSPGSGLGLSIAKSLIELQGGEFKIQIDGDLFKVILKLNRA</sequence>
<feature type="transmembrane region" description="Helical" evidence="14">
    <location>
        <begin position="379"/>
        <end position="412"/>
    </location>
</feature>
<dbReference type="EMBL" id="QXXA01000004">
    <property type="protein sequence ID" value="NBI05885.1"/>
    <property type="molecule type" value="Genomic_DNA"/>
</dbReference>
<keyword evidence="6" id="KW-0808">Transferase</keyword>
<proteinExistence type="predicted"/>
<keyword evidence="7 14" id="KW-0812">Transmembrane</keyword>
<name>A0A845QTL7_9CLOT</name>
<dbReference type="EC" id="2.7.13.3" evidence="3"/>
<keyword evidence="13 14" id="KW-0472">Membrane</keyword>
<evidence type="ECO:0000313" key="17">
    <source>
        <dbReference type="EMBL" id="NBI05885.1"/>
    </source>
</evidence>
<dbReference type="Gene3D" id="6.10.340.10">
    <property type="match status" value="1"/>
</dbReference>
<evidence type="ECO:0000256" key="9">
    <source>
        <dbReference type="ARBA" id="ARBA00022777"/>
    </source>
</evidence>
<evidence type="ECO:0000259" key="16">
    <source>
        <dbReference type="PROSITE" id="PS50885"/>
    </source>
</evidence>
<dbReference type="InterPro" id="IPR036890">
    <property type="entry name" value="HATPase_C_sf"/>
</dbReference>
<dbReference type="InterPro" id="IPR036097">
    <property type="entry name" value="HisK_dim/P_sf"/>
</dbReference>
<evidence type="ECO:0000256" key="4">
    <source>
        <dbReference type="ARBA" id="ARBA00022475"/>
    </source>
</evidence>
<keyword evidence="18" id="KW-1185">Reference proteome</keyword>
<feature type="domain" description="Histidine kinase" evidence="15">
    <location>
        <begin position="479"/>
        <end position="691"/>
    </location>
</feature>
<reference evidence="17 18" key="1">
    <citation type="submission" date="2018-08" db="EMBL/GenBank/DDBJ databases">
        <title>Murine metabolic-syndrome-specific gut microbial biobank.</title>
        <authorList>
            <person name="Liu C."/>
        </authorList>
    </citation>
    <scope>NUCLEOTIDE SEQUENCE [LARGE SCALE GENOMIC DNA]</scope>
    <source>
        <strain evidence="17 18">583</strain>
    </source>
</reference>
<evidence type="ECO:0000256" key="3">
    <source>
        <dbReference type="ARBA" id="ARBA00012438"/>
    </source>
</evidence>
<evidence type="ECO:0000256" key="13">
    <source>
        <dbReference type="ARBA" id="ARBA00023136"/>
    </source>
</evidence>
<dbReference type="SMART" id="SM00388">
    <property type="entry name" value="HisKA"/>
    <property type="match status" value="1"/>
</dbReference>
<dbReference type="GO" id="GO:0000155">
    <property type="term" value="F:phosphorelay sensor kinase activity"/>
    <property type="evidence" value="ECO:0007669"/>
    <property type="project" value="InterPro"/>
</dbReference>
<feature type="transmembrane region" description="Helical" evidence="14">
    <location>
        <begin position="297"/>
        <end position="316"/>
    </location>
</feature>
<gene>
    <name evidence="17" type="ORF">D3Z33_03315</name>
</gene>
<dbReference type="InterPro" id="IPR003594">
    <property type="entry name" value="HATPase_dom"/>
</dbReference>
<dbReference type="Gene3D" id="3.30.565.10">
    <property type="entry name" value="Histidine kinase-like ATPase, C-terminal domain"/>
    <property type="match status" value="1"/>
</dbReference>
<dbReference type="GO" id="GO:0005524">
    <property type="term" value="F:ATP binding"/>
    <property type="evidence" value="ECO:0007669"/>
    <property type="project" value="UniProtKB-KW"/>
</dbReference>
<dbReference type="InterPro" id="IPR003661">
    <property type="entry name" value="HisK_dim/P_dom"/>
</dbReference>